<reference evidence="2" key="1">
    <citation type="submission" date="2013-04" db="EMBL/GenBank/DDBJ databases">
        <title>The Genome Sequence of Fonticula alba ATCC 38817.</title>
        <authorList>
            <consortium name="The Broad Institute Genomics Platform"/>
            <person name="Russ C."/>
            <person name="Cuomo C."/>
            <person name="Burger G."/>
            <person name="Gray M.W."/>
            <person name="Holland P.W.H."/>
            <person name="King N."/>
            <person name="Lang F.B.F."/>
            <person name="Roger A.J."/>
            <person name="Ruiz-Trillo I."/>
            <person name="Brown M."/>
            <person name="Walker B."/>
            <person name="Young S."/>
            <person name="Zeng Q."/>
            <person name="Gargeya S."/>
            <person name="Fitzgerald M."/>
            <person name="Haas B."/>
            <person name="Abouelleil A."/>
            <person name="Allen A.W."/>
            <person name="Alvarado L."/>
            <person name="Arachchi H.M."/>
            <person name="Berlin A.M."/>
            <person name="Chapman S.B."/>
            <person name="Gainer-Dewar J."/>
            <person name="Goldberg J."/>
            <person name="Griggs A."/>
            <person name="Gujja S."/>
            <person name="Hansen M."/>
            <person name="Howarth C."/>
            <person name="Imamovic A."/>
            <person name="Ireland A."/>
            <person name="Larimer J."/>
            <person name="McCowan C."/>
            <person name="Murphy C."/>
            <person name="Pearson M."/>
            <person name="Poon T.W."/>
            <person name="Priest M."/>
            <person name="Roberts A."/>
            <person name="Saif S."/>
            <person name="Shea T."/>
            <person name="Sisk P."/>
            <person name="Sykes S."/>
            <person name="Wortman J."/>
            <person name="Nusbaum C."/>
            <person name="Birren B."/>
        </authorList>
    </citation>
    <scope>NUCLEOTIDE SEQUENCE [LARGE SCALE GENOMIC DNA]</scope>
    <source>
        <strain evidence="2">ATCC 38817</strain>
    </source>
</reference>
<evidence type="ECO:0000313" key="3">
    <source>
        <dbReference type="Proteomes" id="UP000030693"/>
    </source>
</evidence>
<name>A0A058ZDD2_FONAL</name>
<sequence length="279" mass="30876">MLFRLRHCPGVRWHSHPGLGLRRPLSTAASDIDRTIAELAQAVERLEAVQAELDLRSQQVAATQADLQLAIRRCRAQWSEHRLDAMRQAAANAGRELIPASRMTSQQRFLIDAATIILHPQAPEDWAPAPLNPRGLPFVPGPLDRFFKLSTLLRLLNREAAAGEPPVSDAPAALDPGVVSERHRQLRALIGSPTLCIDWPDAWAGVHVGPTLQPQQLEQALAELVALFPKEAEAIRSRQYRAVMATLHACFRYDLPLPFATPFKLRGILLAPVSTTRPE</sequence>
<proteinExistence type="predicted"/>
<dbReference type="RefSeq" id="XP_009494570.1">
    <property type="nucleotide sequence ID" value="XM_009496295.1"/>
</dbReference>
<evidence type="ECO:0000256" key="1">
    <source>
        <dbReference type="SAM" id="Coils"/>
    </source>
</evidence>
<dbReference type="EMBL" id="KB932203">
    <property type="protein sequence ID" value="KCV71447.1"/>
    <property type="molecule type" value="Genomic_DNA"/>
</dbReference>
<evidence type="ECO:0000313" key="2">
    <source>
        <dbReference type="EMBL" id="KCV71447.1"/>
    </source>
</evidence>
<keyword evidence="3" id="KW-1185">Reference proteome</keyword>
<protein>
    <submittedName>
        <fullName evidence="2">Uncharacterized protein</fullName>
    </submittedName>
</protein>
<dbReference type="Proteomes" id="UP000030693">
    <property type="component" value="Unassembled WGS sequence"/>
</dbReference>
<accession>A0A058ZDD2</accession>
<keyword evidence="1" id="KW-0175">Coiled coil</keyword>
<dbReference type="GeneID" id="20527119"/>
<gene>
    <name evidence="2" type="ORF">H696_02394</name>
</gene>
<dbReference type="AlphaFoldDB" id="A0A058ZDD2"/>
<organism evidence="2">
    <name type="scientific">Fonticula alba</name>
    <name type="common">Slime mold</name>
    <dbReference type="NCBI Taxonomy" id="691883"/>
    <lineage>
        <taxon>Eukaryota</taxon>
        <taxon>Rotosphaerida</taxon>
        <taxon>Fonticulaceae</taxon>
        <taxon>Fonticula</taxon>
    </lineage>
</organism>
<feature type="coiled-coil region" evidence="1">
    <location>
        <begin position="29"/>
        <end position="59"/>
    </location>
</feature>